<dbReference type="InterPro" id="IPR027434">
    <property type="entry name" value="Homing_endonucl"/>
</dbReference>
<evidence type="ECO:0000313" key="9">
    <source>
        <dbReference type="EMBL" id="KKN67998.1"/>
    </source>
</evidence>
<dbReference type="FunFam" id="3.30.1130.10:FF:000001">
    <property type="entry name" value="GTP cyclohydrolase 1"/>
    <property type="match status" value="1"/>
</dbReference>
<keyword evidence="6" id="KW-0068">Autocatalytic cleavage</keyword>
<comment type="catalytic activity">
    <reaction evidence="1">
        <text>GTP + H2O = 7,8-dihydroneopterin 3'-triphosphate + formate + H(+)</text>
        <dbReference type="Rhea" id="RHEA:17473"/>
        <dbReference type="ChEBI" id="CHEBI:15377"/>
        <dbReference type="ChEBI" id="CHEBI:15378"/>
        <dbReference type="ChEBI" id="CHEBI:15740"/>
        <dbReference type="ChEBI" id="CHEBI:37565"/>
        <dbReference type="ChEBI" id="CHEBI:58462"/>
        <dbReference type="EC" id="3.5.4.16"/>
    </reaction>
</comment>
<evidence type="ECO:0000256" key="2">
    <source>
        <dbReference type="ARBA" id="ARBA00005080"/>
    </source>
</evidence>
<dbReference type="PANTHER" id="PTHR11109:SF7">
    <property type="entry name" value="GTP CYCLOHYDROLASE 1"/>
    <property type="match status" value="1"/>
</dbReference>
<evidence type="ECO:0000256" key="4">
    <source>
        <dbReference type="ARBA" id="ARBA00022563"/>
    </source>
</evidence>
<keyword evidence="4" id="KW-0554">One-carbon metabolism</keyword>
<dbReference type="InterPro" id="IPR006141">
    <property type="entry name" value="Intein_N"/>
</dbReference>
<dbReference type="GO" id="GO:0016539">
    <property type="term" value="P:intein-mediated protein splicing"/>
    <property type="evidence" value="ECO:0007669"/>
    <property type="project" value="InterPro"/>
</dbReference>
<dbReference type="EMBL" id="LAZR01000460">
    <property type="protein sequence ID" value="KKN67998.1"/>
    <property type="molecule type" value="Genomic_DNA"/>
</dbReference>
<dbReference type="Gene3D" id="1.10.286.10">
    <property type="match status" value="1"/>
</dbReference>
<proteinExistence type="predicted"/>
<protein>
    <recommendedName>
        <fullName evidence="3">GTP cyclohydrolase I</fullName>
        <ecNumber evidence="3">3.5.4.16</ecNumber>
    </recommendedName>
</protein>
<evidence type="ECO:0000256" key="1">
    <source>
        <dbReference type="ARBA" id="ARBA00001052"/>
    </source>
</evidence>
<dbReference type="Pfam" id="PF01227">
    <property type="entry name" value="GTP_cyclohydroI"/>
    <property type="match status" value="2"/>
</dbReference>
<dbReference type="SUPFAM" id="SSF55620">
    <property type="entry name" value="Tetrahydrobiopterin biosynthesis enzymes-like"/>
    <property type="match status" value="2"/>
</dbReference>
<dbReference type="EC" id="3.5.4.16" evidence="3"/>
<dbReference type="GO" id="GO:0006730">
    <property type="term" value="P:one-carbon metabolic process"/>
    <property type="evidence" value="ECO:0007669"/>
    <property type="project" value="UniProtKB-KW"/>
</dbReference>
<feature type="domain" description="Hint" evidence="8">
    <location>
        <begin position="85"/>
        <end position="176"/>
    </location>
</feature>
<dbReference type="AlphaFoldDB" id="A0A0F9VQD8"/>
<name>A0A0F9VQD8_9ZZZZ</name>
<keyword evidence="5" id="KW-0378">Hydrolase</keyword>
<dbReference type="GO" id="GO:0006729">
    <property type="term" value="P:tetrahydrobiopterin biosynthetic process"/>
    <property type="evidence" value="ECO:0007669"/>
    <property type="project" value="TreeGrafter"/>
</dbReference>
<dbReference type="GO" id="GO:0005737">
    <property type="term" value="C:cytoplasm"/>
    <property type="evidence" value="ECO:0007669"/>
    <property type="project" value="TreeGrafter"/>
</dbReference>
<dbReference type="SUPFAM" id="SSF51294">
    <property type="entry name" value="Hedgehog/intein (Hint) domain"/>
    <property type="match status" value="1"/>
</dbReference>
<gene>
    <name evidence="9" type="ORF">LCGC14_0455540</name>
</gene>
<dbReference type="InterPro" id="IPR001474">
    <property type="entry name" value="GTP_CycHdrlase_I"/>
</dbReference>
<dbReference type="InterPro" id="IPR018234">
    <property type="entry name" value="GTP_CycHdrlase_I_CS"/>
</dbReference>
<dbReference type="PROSITE" id="PS00860">
    <property type="entry name" value="GTP_CYCLOHYDROL_1_2"/>
    <property type="match status" value="1"/>
</dbReference>
<dbReference type="InterPro" id="IPR020602">
    <property type="entry name" value="GTP_CycHdrlase_I_dom"/>
</dbReference>
<dbReference type="FunFam" id="1.10.286.10:FF:000001">
    <property type="entry name" value="GTP cyclohydrolase 1"/>
    <property type="match status" value="1"/>
</dbReference>
<keyword evidence="7" id="KW-0651">Protein splicing</keyword>
<dbReference type="Gene3D" id="2.170.16.10">
    <property type="entry name" value="Hedgehog/Intein (Hint) domain"/>
    <property type="match status" value="1"/>
</dbReference>
<evidence type="ECO:0000259" key="8">
    <source>
        <dbReference type="SMART" id="SM00306"/>
    </source>
</evidence>
<sequence>MSATCASVTRMVDREAAAASVHRLLVAVGEDPKREGLQRTPERVARAYEELLAGYKQDPKKILGRDFSSEGYDEMIALQEIDFYSLCVPSRQLINVVGGAKRASQVEVGDRFWTLREGRCVETKVASVTSRKTREIVEVETEASSFRVTPDHPLATPDGWCEAKDLAGRKIEWTPPRSLCRRRYPPEVGYALGYTIGATCSDGSVGERSLSLVVNDENFASKYATTLEQAFGIEAEVEAVSRPSGFTGRDTPGFRVRVVSSYLADLFRLWLGGDAHHMRQNFPRVVLSSFGTMQGFIDGYIDGDGFPRKDQPGSLVVSGNADFLAEFAKVIEARFTAQKGASQLYISDRWWQRGWYGRHGFEQECHRTDLVESRWVDVRAVRCLPEPQKPYTVYSFVCEPHPTFLIAGHLAHNCEHHLLPFHGTATVVYLPGERVVGISKLARLVECYARRLQIQERMTKQIADALHVHLEPKGWGVTVSAQHLCMAARGVGKHRSTMTTTALGGVFKDDPMVRQEFLRLASL</sequence>
<dbReference type="GO" id="GO:0046654">
    <property type="term" value="P:tetrahydrofolate biosynthetic process"/>
    <property type="evidence" value="ECO:0007669"/>
    <property type="project" value="InterPro"/>
</dbReference>
<evidence type="ECO:0000256" key="3">
    <source>
        <dbReference type="ARBA" id="ARBA00012715"/>
    </source>
</evidence>
<dbReference type="PROSITE" id="PS50817">
    <property type="entry name" value="INTEIN_N_TER"/>
    <property type="match status" value="1"/>
</dbReference>
<dbReference type="Gene3D" id="3.10.28.10">
    <property type="entry name" value="Homing endonucleases"/>
    <property type="match status" value="1"/>
</dbReference>
<dbReference type="GO" id="GO:0008270">
    <property type="term" value="F:zinc ion binding"/>
    <property type="evidence" value="ECO:0007669"/>
    <property type="project" value="TreeGrafter"/>
</dbReference>
<dbReference type="InterPro" id="IPR043133">
    <property type="entry name" value="GTP-CH-I_C/QueF"/>
</dbReference>
<dbReference type="GO" id="GO:0005525">
    <property type="term" value="F:GTP binding"/>
    <property type="evidence" value="ECO:0007669"/>
    <property type="project" value="TreeGrafter"/>
</dbReference>
<dbReference type="InterPro" id="IPR043134">
    <property type="entry name" value="GTP-CH-I_N"/>
</dbReference>
<organism evidence="9">
    <name type="scientific">marine sediment metagenome</name>
    <dbReference type="NCBI Taxonomy" id="412755"/>
    <lineage>
        <taxon>unclassified sequences</taxon>
        <taxon>metagenomes</taxon>
        <taxon>ecological metagenomes</taxon>
    </lineage>
</organism>
<reference evidence="9" key="1">
    <citation type="journal article" date="2015" name="Nature">
        <title>Complex archaea that bridge the gap between prokaryotes and eukaryotes.</title>
        <authorList>
            <person name="Spang A."/>
            <person name="Saw J.H."/>
            <person name="Jorgensen S.L."/>
            <person name="Zaremba-Niedzwiedzka K."/>
            <person name="Martijn J."/>
            <person name="Lind A.E."/>
            <person name="van Eijk R."/>
            <person name="Schleper C."/>
            <person name="Guy L."/>
            <person name="Ettema T.J."/>
        </authorList>
    </citation>
    <scope>NUCLEOTIDE SEQUENCE</scope>
</reference>
<evidence type="ECO:0000256" key="5">
    <source>
        <dbReference type="ARBA" id="ARBA00022801"/>
    </source>
</evidence>
<dbReference type="InterPro" id="IPR036844">
    <property type="entry name" value="Hint_dom_sf"/>
</dbReference>
<evidence type="ECO:0000256" key="6">
    <source>
        <dbReference type="ARBA" id="ARBA00022813"/>
    </source>
</evidence>
<dbReference type="GO" id="GO:0003934">
    <property type="term" value="F:GTP cyclohydrolase I activity"/>
    <property type="evidence" value="ECO:0007669"/>
    <property type="project" value="UniProtKB-EC"/>
</dbReference>
<comment type="caution">
    <text evidence="9">The sequence shown here is derived from an EMBL/GenBank/DDBJ whole genome shotgun (WGS) entry which is preliminary data.</text>
</comment>
<dbReference type="UniPathway" id="UPA00848">
    <property type="reaction ID" value="UER00151"/>
</dbReference>
<evidence type="ECO:0000256" key="7">
    <source>
        <dbReference type="ARBA" id="ARBA00023000"/>
    </source>
</evidence>
<dbReference type="Gene3D" id="3.30.1130.10">
    <property type="match status" value="1"/>
</dbReference>
<dbReference type="PANTHER" id="PTHR11109">
    <property type="entry name" value="GTP CYCLOHYDROLASE I"/>
    <property type="match status" value="1"/>
</dbReference>
<dbReference type="SMART" id="SM00306">
    <property type="entry name" value="HintN"/>
    <property type="match status" value="1"/>
</dbReference>
<comment type="pathway">
    <text evidence="2">Cofactor biosynthesis; 7,8-dihydroneopterin triphosphate biosynthesis; 7,8-dihydroneopterin triphosphate from GTP: step 1/1.</text>
</comment>
<accession>A0A0F9VQD8</accession>
<dbReference type="InterPro" id="IPR003587">
    <property type="entry name" value="Hint_dom_N"/>
</dbReference>